<keyword evidence="1" id="KW-1133">Transmembrane helix</keyword>
<name>A0A381NH07_9ZZZZ</name>
<reference evidence="2" key="1">
    <citation type="submission" date="2018-05" db="EMBL/GenBank/DDBJ databases">
        <authorList>
            <person name="Lanie J.A."/>
            <person name="Ng W.-L."/>
            <person name="Kazmierczak K.M."/>
            <person name="Andrzejewski T.M."/>
            <person name="Davidsen T.M."/>
            <person name="Wayne K.J."/>
            <person name="Tettelin H."/>
            <person name="Glass J.I."/>
            <person name="Rusch D."/>
            <person name="Podicherti R."/>
            <person name="Tsui H.-C.T."/>
            <person name="Winkler M.E."/>
        </authorList>
    </citation>
    <scope>NUCLEOTIDE SEQUENCE</scope>
</reference>
<dbReference type="AlphaFoldDB" id="A0A381NH07"/>
<sequence>MVVGQREPRAGRWSRGRGAVTAVVTLAVGAVSLFLLLPLTASTRPAVRDITLVVRDMAFYLDGGGEPNPNIQMRTGETVQLTLLNRDPGFKHNLTIEALGLDMPHLETGASKRVRLRAPSRPGRLPYVCAPHSEMMRGVIEVVGSR</sequence>
<keyword evidence="1" id="KW-0812">Transmembrane</keyword>
<accession>A0A381NH07</accession>
<dbReference type="EMBL" id="UINC01000343">
    <property type="protein sequence ID" value="SUZ53679.1"/>
    <property type="molecule type" value="Genomic_DNA"/>
</dbReference>
<dbReference type="Gene3D" id="2.60.40.420">
    <property type="entry name" value="Cupredoxins - blue copper proteins"/>
    <property type="match status" value="1"/>
</dbReference>
<evidence type="ECO:0000313" key="2">
    <source>
        <dbReference type="EMBL" id="SUZ53679.1"/>
    </source>
</evidence>
<feature type="transmembrane region" description="Helical" evidence="1">
    <location>
        <begin position="20"/>
        <end position="41"/>
    </location>
</feature>
<keyword evidence="1" id="KW-0472">Membrane</keyword>
<evidence type="ECO:0000256" key="1">
    <source>
        <dbReference type="SAM" id="Phobius"/>
    </source>
</evidence>
<protein>
    <recommendedName>
        <fullName evidence="3">EfeO-type cupredoxin-like domain-containing protein</fullName>
    </recommendedName>
</protein>
<gene>
    <name evidence="2" type="ORF">METZ01_LOCUS6533</name>
</gene>
<proteinExistence type="predicted"/>
<dbReference type="SUPFAM" id="SSF49503">
    <property type="entry name" value="Cupredoxins"/>
    <property type="match status" value="1"/>
</dbReference>
<evidence type="ECO:0008006" key="3">
    <source>
        <dbReference type="Google" id="ProtNLM"/>
    </source>
</evidence>
<organism evidence="2">
    <name type="scientific">marine metagenome</name>
    <dbReference type="NCBI Taxonomy" id="408172"/>
    <lineage>
        <taxon>unclassified sequences</taxon>
        <taxon>metagenomes</taxon>
        <taxon>ecological metagenomes</taxon>
    </lineage>
</organism>
<dbReference type="InterPro" id="IPR008972">
    <property type="entry name" value="Cupredoxin"/>
</dbReference>